<dbReference type="RefSeq" id="WP_191144490.1">
    <property type="nucleotide sequence ID" value="NZ_JACXAF010000009.1"/>
</dbReference>
<feature type="chain" id="PRO_5035255761" evidence="1">
    <location>
        <begin position="19"/>
        <end position="317"/>
    </location>
</feature>
<evidence type="ECO:0000313" key="2">
    <source>
        <dbReference type="EMBL" id="MBD1389382.1"/>
    </source>
</evidence>
<dbReference type="PROSITE" id="PS51257">
    <property type="entry name" value="PROKAR_LIPOPROTEIN"/>
    <property type="match status" value="1"/>
</dbReference>
<keyword evidence="3" id="KW-1185">Reference proteome</keyword>
<dbReference type="EMBL" id="JACXAF010000009">
    <property type="protein sequence ID" value="MBD1389382.1"/>
    <property type="molecule type" value="Genomic_DNA"/>
</dbReference>
<dbReference type="Proteomes" id="UP000638014">
    <property type="component" value="Unassembled WGS sequence"/>
</dbReference>
<dbReference type="AlphaFoldDB" id="A0A8J6QIN2"/>
<organism evidence="2 3">
    <name type="scientific">Neiella litorisoli</name>
    <dbReference type="NCBI Taxonomy" id="2771431"/>
    <lineage>
        <taxon>Bacteria</taxon>
        <taxon>Pseudomonadati</taxon>
        <taxon>Pseudomonadota</taxon>
        <taxon>Gammaproteobacteria</taxon>
        <taxon>Alteromonadales</taxon>
        <taxon>Echinimonadaceae</taxon>
        <taxon>Neiella</taxon>
    </lineage>
</organism>
<comment type="caution">
    <text evidence="2">The sequence shown here is derived from an EMBL/GenBank/DDBJ whole genome shotgun (WGS) entry which is preliminary data.</text>
</comment>
<gene>
    <name evidence="2" type="ORF">IC617_08085</name>
</gene>
<reference evidence="2" key="1">
    <citation type="submission" date="2020-09" db="EMBL/GenBank/DDBJ databases">
        <title>A novel bacterium of genus Neiella, isolated from South China Sea.</title>
        <authorList>
            <person name="Huang H."/>
            <person name="Mo K."/>
            <person name="Hu Y."/>
        </authorList>
    </citation>
    <scope>NUCLEOTIDE SEQUENCE</scope>
    <source>
        <strain evidence="2">HB171785</strain>
    </source>
</reference>
<keyword evidence="1" id="KW-0732">Signal</keyword>
<feature type="signal peptide" evidence="1">
    <location>
        <begin position="1"/>
        <end position="18"/>
    </location>
</feature>
<evidence type="ECO:0000256" key="1">
    <source>
        <dbReference type="SAM" id="SignalP"/>
    </source>
</evidence>
<accession>A0A8J6QIN2</accession>
<protein>
    <submittedName>
        <fullName evidence="2">Uncharacterized protein</fullName>
    </submittedName>
</protein>
<proteinExistence type="predicted"/>
<sequence>MKHYLMGLLGALTLTACATNDTSYAAKGEYFQPHPDRSEAWNTLSAGIKNTKIRDASAPADAWNDTGAFSYAASGLAGYAMDGVSGAAGFTGLNWLTDQDYPLDMSNVIMWHPADHTQFESEIAQAKAKDEIWNLIYALFEANSKILSVKPHNARSPGEMNQIQYTGELCVTAYERYKSRMIAIGAWSKDTWERNAQGDLICRAYPSVSIVRPVRPNDWRPSNVEASETGYFVATIYLYLWAQGESLFGDLPNASVFVPKGEHSNYLVNDRIRVREVGRGFPYVFTDGNLNVFVRPTSGNQARMSGPEAQSKAPYQY</sequence>
<evidence type="ECO:0000313" key="3">
    <source>
        <dbReference type="Proteomes" id="UP000638014"/>
    </source>
</evidence>
<name>A0A8J6QIN2_9GAMM</name>